<evidence type="ECO:0000256" key="1">
    <source>
        <dbReference type="ARBA" id="ARBA00004903"/>
    </source>
</evidence>
<feature type="domain" description="DHFR" evidence="9">
    <location>
        <begin position="1"/>
        <end position="160"/>
    </location>
</feature>
<evidence type="ECO:0000256" key="5">
    <source>
        <dbReference type="ARBA" id="ARBA00022857"/>
    </source>
</evidence>
<comment type="catalytic activity">
    <reaction evidence="8">
        <text>(6S)-5,6,7,8-tetrahydrofolate + NADP(+) = 7,8-dihydrofolate + NADPH + H(+)</text>
        <dbReference type="Rhea" id="RHEA:15009"/>
        <dbReference type="ChEBI" id="CHEBI:15378"/>
        <dbReference type="ChEBI" id="CHEBI:57451"/>
        <dbReference type="ChEBI" id="CHEBI:57453"/>
        <dbReference type="ChEBI" id="CHEBI:57783"/>
        <dbReference type="ChEBI" id="CHEBI:58349"/>
        <dbReference type="EC" id="1.5.1.3"/>
    </reaction>
</comment>
<comment type="pathway">
    <text evidence="1 8">Cofactor biosynthesis; tetrahydrofolate biosynthesis; 5,6,7,8-tetrahydrofolate from 7,8-dihydrofolate: step 1/1.</text>
</comment>
<keyword evidence="4 8" id="KW-0554">One-carbon metabolism</keyword>
<dbReference type="CDD" id="cd00209">
    <property type="entry name" value="DHFR"/>
    <property type="match status" value="1"/>
</dbReference>
<dbReference type="RefSeq" id="WP_182042930.1">
    <property type="nucleotide sequence ID" value="NZ_JACDZE010000001.1"/>
</dbReference>
<evidence type="ECO:0000256" key="7">
    <source>
        <dbReference type="ARBA" id="ARBA00025067"/>
    </source>
</evidence>
<evidence type="ECO:0000256" key="2">
    <source>
        <dbReference type="ARBA" id="ARBA00009539"/>
    </source>
</evidence>
<dbReference type="GO" id="GO:0046655">
    <property type="term" value="P:folic acid metabolic process"/>
    <property type="evidence" value="ECO:0007669"/>
    <property type="project" value="TreeGrafter"/>
</dbReference>
<evidence type="ECO:0000256" key="6">
    <source>
        <dbReference type="ARBA" id="ARBA00023002"/>
    </source>
</evidence>
<evidence type="ECO:0000256" key="8">
    <source>
        <dbReference type="PIRNR" id="PIRNR000194"/>
    </source>
</evidence>
<evidence type="ECO:0000256" key="4">
    <source>
        <dbReference type="ARBA" id="ARBA00022563"/>
    </source>
</evidence>
<dbReference type="Proteomes" id="UP000552241">
    <property type="component" value="Unassembled WGS sequence"/>
</dbReference>
<gene>
    <name evidence="10" type="ORF">HU137_06260</name>
</gene>
<dbReference type="UniPathway" id="UPA00077">
    <property type="reaction ID" value="UER00158"/>
</dbReference>
<comment type="caution">
    <text evidence="10">The sequence shown here is derived from an EMBL/GenBank/DDBJ whole genome shotgun (WGS) entry which is preliminary data.</text>
</comment>
<dbReference type="PRINTS" id="PR00070">
    <property type="entry name" value="DHFR"/>
</dbReference>
<dbReference type="GO" id="GO:0006730">
    <property type="term" value="P:one-carbon metabolic process"/>
    <property type="evidence" value="ECO:0007669"/>
    <property type="project" value="UniProtKB-KW"/>
</dbReference>
<protein>
    <recommendedName>
        <fullName evidence="3 8">Dihydrofolate reductase</fullName>
        <ecNumber evidence="3 8">1.5.1.3</ecNumber>
    </recommendedName>
</protein>
<dbReference type="GO" id="GO:0004146">
    <property type="term" value="F:dihydrofolate reductase activity"/>
    <property type="evidence" value="ECO:0007669"/>
    <property type="project" value="UniProtKB-EC"/>
</dbReference>
<keyword evidence="5 8" id="KW-0521">NADP</keyword>
<dbReference type="PANTHER" id="PTHR48069:SF3">
    <property type="entry name" value="DIHYDROFOLATE REDUCTASE"/>
    <property type="match status" value="1"/>
</dbReference>
<organism evidence="10 11">
    <name type="scientific">Moheibacter lacus</name>
    <dbReference type="NCBI Taxonomy" id="2745851"/>
    <lineage>
        <taxon>Bacteria</taxon>
        <taxon>Pseudomonadati</taxon>
        <taxon>Bacteroidota</taxon>
        <taxon>Flavobacteriia</taxon>
        <taxon>Flavobacteriales</taxon>
        <taxon>Weeksellaceae</taxon>
        <taxon>Moheibacter</taxon>
    </lineage>
</organism>
<comment type="similarity">
    <text evidence="2 8">Belongs to the dihydrofolate reductase family.</text>
</comment>
<proteinExistence type="inferred from homology"/>
<dbReference type="GO" id="GO:0070401">
    <property type="term" value="F:NADP+ binding"/>
    <property type="evidence" value="ECO:0007669"/>
    <property type="project" value="UniProtKB-ARBA"/>
</dbReference>
<evidence type="ECO:0000259" key="9">
    <source>
        <dbReference type="PROSITE" id="PS51330"/>
    </source>
</evidence>
<name>A0A838ZLL3_9FLAO</name>
<dbReference type="AlphaFoldDB" id="A0A838ZLL3"/>
<dbReference type="PANTHER" id="PTHR48069">
    <property type="entry name" value="DIHYDROFOLATE REDUCTASE"/>
    <property type="match status" value="1"/>
</dbReference>
<evidence type="ECO:0000313" key="10">
    <source>
        <dbReference type="EMBL" id="MBA5629374.1"/>
    </source>
</evidence>
<reference evidence="10 11" key="1">
    <citation type="submission" date="2020-07" db="EMBL/GenBank/DDBJ databases">
        <title>Moheibacter lacus sp. nov., a member of the family Flavobacteriaceae isolated from freshwater lake sediment.</title>
        <authorList>
            <person name="Liu Y."/>
        </authorList>
    </citation>
    <scope>NUCLEOTIDE SEQUENCE [LARGE SCALE GENOMIC DNA]</scope>
    <source>
        <strain evidence="10 11">BDHS18</strain>
    </source>
</reference>
<dbReference type="EMBL" id="JACDZE010000001">
    <property type="protein sequence ID" value="MBA5629374.1"/>
    <property type="molecule type" value="Genomic_DNA"/>
</dbReference>
<sequence length="162" mass="19098">MITIIVAKAENNVIGNENQLIWHLSSDLKRFKSLTSGHPILMGRKTYESIGKPLPNRTNIVITRNEEWKEVGVFTSNSLEEAIKKAKEFDDEIFILGGGNIYKQSMKFADFLEITEVHQEFEGDTRFPEIDEKIWKEVSRERFEKDEKNEFDYSFVRYERRN</sequence>
<keyword evidence="11" id="KW-1185">Reference proteome</keyword>
<accession>A0A838ZLL3</accession>
<dbReference type="SUPFAM" id="SSF53597">
    <property type="entry name" value="Dihydrofolate reductase-like"/>
    <property type="match status" value="1"/>
</dbReference>
<dbReference type="GO" id="GO:0005829">
    <property type="term" value="C:cytosol"/>
    <property type="evidence" value="ECO:0007669"/>
    <property type="project" value="TreeGrafter"/>
</dbReference>
<dbReference type="FunFam" id="3.40.430.10:FF:000001">
    <property type="entry name" value="Dihydrofolate reductase"/>
    <property type="match status" value="1"/>
</dbReference>
<dbReference type="EC" id="1.5.1.3" evidence="3 8"/>
<dbReference type="InterPro" id="IPR012259">
    <property type="entry name" value="DHFR"/>
</dbReference>
<dbReference type="PROSITE" id="PS51330">
    <property type="entry name" value="DHFR_2"/>
    <property type="match status" value="1"/>
</dbReference>
<dbReference type="InterPro" id="IPR024072">
    <property type="entry name" value="DHFR-like_dom_sf"/>
</dbReference>
<keyword evidence="6 8" id="KW-0560">Oxidoreductase</keyword>
<evidence type="ECO:0000256" key="3">
    <source>
        <dbReference type="ARBA" id="ARBA00012856"/>
    </source>
</evidence>
<dbReference type="PIRSF" id="PIRSF000194">
    <property type="entry name" value="DHFR"/>
    <property type="match status" value="1"/>
</dbReference>
<dbReference type="Gene3D" id="3.40.430.10">
    <property type="entry name" value="Dihydrofolate Reductase, subunit A"/>
    <property type="match status" value="1"/>
</dbReference>
<dbReference type="InterPro" id="IPR001796">
    <property type="entry name" value="DHFR_dom"/>
</dbReference>
<evidence type="ECO:0000313" key="11">
    <source>
        <dbReference type="Proteomes" id="UP000552241"/>
    </source>
</evidence>
<dbReference type="GO" id="GO:0046452">
    <property type="term" value="P:dihydrofolate metabolic process"/>
    <property type="evidence" value="ECO:0007669"/>
    <property type="project" value="TreeGrafter"/>
</dbReference>
<dbReference type="Pfam" id="PF00186">
    <property type="entry name" value="DHFR_1"/>
    <property type="match status" value="1"/>
</dbReference>
<comment type="function">
    <text evidence="7 8">Key enzyme in folate metabolism. Catalyzes an essential reaction for de novo glycine and purine synthesis, and for DNA precursor synthesis.</text>
</comment>
<dbReference type="GO" id="GO:0046654">
    <property type="term" value="P:tetrahydrofolate biosynthetic process"/>
    <property type="evidence" value="ECO:0007669"/>
    <property type="project" value="UniProtKB-UniPathway"/>
</dbReference>